<evidence type="ECO:0000259" key="6">
    <source>
        <dbReference type="Pfam" id="PF01266"/>
    </source>
</evidence>
<organism evidence="7 8">
    <name type="scientific">Zymoseptoria tritici (strain ST99CH_3D7)</name>
    <dbReference type="NCBI Taxonomy" id="1276538"/>
    <lineage>
        <taxon>Eukaryota</taxon>
        <taxon>Fungi</taxon>
        <taxon>Dikarya</taxon>
        <taxon>Ascomycota</taxon>
        <taxon>Pezizomycotina</taxon>
        <taxon>Dothideomycetes</taxon>
        <taxon>Dothideomycetidae</taxon>
        <taxon>Mycosphaerellales</taxon>
        <taxon>Mycosphaerellaceae</taxon>
        <taxon>Zymoseptoria</taxon>
    </lineage>
</organism>
<dbReference type="InterPro" id="IPR045170">
    <property type="entry name" value="MTOX"/>
</dbReference>
<evidence type="ECO:0000313" key="7">
    <source>
        <dbReference type="EMBL" id="SMQ51722.1"/>
    </source>
</evidence>
<keyword evidence="3" id="KW-0285">Flavoprotein</keyword>
<dbReference type="Proteomes" id="UP000215127">
    <property type="component" value="Chromosome 6"/>
</dbReference>
<reference evidence="7 8" key="1">
    <citation type="submission" date="2016-06" db="EMBL/GenBank/DDBJ databases">
        <authorList>
            <person name="Kjaerup R.B."/>
            <person name="Dalgaard T.S."/>
            <person name="Juul-Madsen H.R."/>
        </authorList>
    </citation>
    <scope>NUCLEOTIDE SEQUENCE [LARGE SCALE GENOMIC DNA]</scope>
</reference>
<keyword evidence="4" id="KW-0274">FAD</keyword>
<dbReference type="AlphaFoldDB" id="A0A1X7RWB3"/>
<evidence type="ECO:0000313" key="8">
    <source>
        <dbReference type="Proteomes" id="UP000215127"/>
    </source>
</evidence>
<dbReference type="GO" id="GO:0050660">
    <property type="term" value="F:flavin adenine dinucleotide binding"/>
    <property type="evidence" value="ECO:0007669"/>
    <property type="project" value="InterPro"/>
</dbReference>
<evidence type="ECO:0000256" key="1">
    <source>
        <dbReference type="ARBA" id="ARBA00001974"/>
    </source>
</evidence>
<dbReference type="EMBL" id="LT853697">
    <property type="protein sequence ID" value="SMQ51722.1"/>
    <property type="molecule type" value="Genomic_DNA"/>
</dbReference>
<dbReference type="InterPro" id="IPR006076">
    <property type="entry name" value="FAD-dep_OxRdtase"/>
</dbReference>
<dbReference type="GO" id="GO:0008115">
    <property type="term" value="F:sarcosine oxidase activity"/>
    <property type="evidence" value="ECO:0007669"/>
    <property type="project" value="TreeGrafter"/>
</dbReference>
<protein>
    <recommendedName>
        <fullName evidence="6">FAD dependent oxidoreductase domain-containing protein</fullName>
    </recommendedName>
</protein>
<dbReference type="GO" id="GO:0051698">
    <property type="term" value="F:saccharopine oxidase activity"/>
    <property type="evidence" value="ECO:0007669"/>
    <property type="project" value="TreeGrafter"/>
</dbReference>
<sequence length="448" mass="50032">MDSSILIIGAGTFGTSTAYHLAQTHENPSQITILDSAASLHNPAAAIDVNRIIRTDYPNSLYCDLACEAIHSWFWSIELGPCFHKVGWLMLDEKGSTLSDRILETFAKRGSTQAERVGLENLAARWEVLKDTDTDGFRSAYFNPEAGWCDAASATRRFLETAEKKGVRRVTGKVAEFLLDQKNGRVEGAKTEDGRVFKAERVILATGAWTSSLLSPVEDILGIPEEDRIEGQVQATGIAAAYYRVSSEEVTQLTDSKLPCMVYGGQGEVIPPSQSNQLLKYSNSQRTLNNTVITPSGRKITMPPANQSQYEVPEAIKWETENIITSKVLPSFAKDKKADYWRICWDAQTPSEDWLMCKHPHQKLSNLYLAVGGSFHAYKFLPNFGKYMLNVLQGISNGEEKDRAWSWKSGQDEFKDEHSFGLLMEKSAPRKELRDLERASCRTSSARL</sequence>
<dbReference type="PANTHER" id="PTHR10961:SF37">
    <property type="entry name" value="FAD DEPENDENT OXIDOREDUCTASE DOMAIN-CONTAINING PROTEIN"/>
    <property type="match status" value="1"/>
</dbReference>
<evidence type="ECO:0000256" key="3">
    <source>
        <dbReference type="ARBA" id="ARBA00022630"/>
    </source>
</evidence>
<keyword evidence="8" id="KW-1185">Reference proteome</keyword>
<evidence type="ECO:0000256" key="2">
    <source>
        <dbReference type="ARBA" id="ARBA00010989"/>
    </source>
</evidence>
<evidence type="ECO:0000256" key="4">
    <source>
        <dbReference type="ARBA" id="ARBA00022827"/>
    </source>
</evidence>
<dbReference type="STRING" id="1276538.A0A1X7RWB3"/>
<keyword evidence="5" id="KW-0560">Oxidoreductase</keyword>
<dbReference type="Gene3D" id="3.50.50.60">
    <property type="entry name" value="FAD/NAD(P)-binding domain"/>
    <property type="match status" value="1"/>
</dbReference>
<proteinExistence type="inferred from homology"/>
<dbReference type="Gene3D" id="3.30.9.10">
    <property type="entry name" value="D-Amino Acid Oxidase, subunit A, domain 2"/>
    <property type="match status" value="1"/>
</dbReference>
<feature type="domain" description="FAD dependent oxidoreductase" evidence="6">
    <location>
        <begin position="5"/>
        <end position="388"/>
    </location>
</feature>
<accession>A0A1X7RWB3</accession>
<evidence type="ECO:0000256" key="5">
    <source>
        <dbReference type="ARBA" id="ARBA00023002"/>
    </source>
</evidence>
<comment type="similarity">
    <text evidence="2">Belongs to the MSOX/MTOX family.</text>
</comment>
<gene>
    <name evidence="7" type="ORF">ZT3D7_G6875</name>
</gene>
<comment type="cofactor">
    <cofactor evidence="1">
        <name>FAD</name>
        <dbReference type="ChEBI" id="CHEBI:57692"/>
    </cofactor>
</comment>
<dbReference type="Pfam" id="PF01266">
    <property type="entry name" value="DAO"/>
    <property type="match status" value="1"/>
</dbReference>
<dbReference type="PANTHER" id="PTHR10961">
    <property type="entry name" value="PEROXISOMAL SARCOSINE OXIDASE"/>
    <property type="match status" value="1"/>
</dbReference>
<dbReference type="InterPro" id="IPR036188">
    <property type="entry name" value="FAD/NAD-bd_sf"/>
</dbReference>
<dbReference type="SUPFAM" id="SSF51905">
    <property type="entry name" value="FAD/NAD(P)-binding domain"/>
    <property type="match status" value="1"/>
</dbReference>
<name>A0A1X7RWB3_ZYMT9</name>